<name>A0A1M5YNL8_9CLOT</name>
<dbReference type="Proteomes" id="UP000184526">
    <property type="component" value="Unassembled WGS sequence"/>
</dbReference>
<dbReference type="RefSeq" id="WP_242944360.1">
    <property type="nucleotide sequence ID" value="NZ_FQXP01000024.1"/>
</dbReference>
<dbReference type="GO" id="GO:0016747">
    <property type="term" value="F:acyltransferase activity, transferring groups other than amino-acyl groups"/>
    <property type="evidence" value="ECO:0007669"/>
    <property type="project" value="InterPro"/>
</dbReference>
<keyword evidence="2" id="KW-0808">Transferase</keyword>
<dbReference type="Pfam" id="PF13302">
    <property type="entry name" value="Acetyltransf_3"/>
    <property type="match status" value="1"/>
</dbReference>
<accession>A0A1M5YNL8</accession>
<dbReference type="AlphaFoldDB" id="A0A1M5YNL8"/>
<gene>
    <name evidence="2" type="ORF">SAMN02745196_03120</name>
</gene>
<organism evidence="2 3">
    <name type="scientific">Clostridium collagenovorans DSM 3089</name>
    <dbReference type="NCBI Taxonomy" id="1121306"/>
    <lineage>
        <taxon>Bacteria</taxon>
        <taxon>Bacillati</taxon>
        <taxon>Bacillota</taxon>
        <taxon>Clostridia</taxon>
        <taxon>Eubacteriales</taxon>
        <taxon>Clostridiaceae</taxon>
        <taxon>Clostridium</taxon>
    </lineage>
</organism>
<protein>
    <submittedName>
        <fullName evidence="2">Acetyltransferase (GNAT) domain-containing protein</fullName>
    </submittedName>
</protein>
<dbReference type="PROSITE" id="PS51186">
    <property type="entry name" value="GNAT"/>
    <property type="match status" value="1"/>
</dbReference>
<evidence type="ECO:0000259" key="1">
    <source>
        <dbReference type="PROSITE" id="PS51186"/>
    </source>
</evidence>
<sequence>MWNFKVFECGTNEFIGVCALSINNDFSEAEVEYMLMPEYWGKGYGSEILGELLNIADSIPDIRKLVGITKPNNIISKNILCKYGFKSVEVFKVDDGTIAERLEKNIH</sequence>
<dbReference type="PANTHER" id="PTHR43792">
    <property type="entry name" value="GNAT FAMILY, PUTATIVE (AFU_ORTHOLOGUE AFUA_3G00765)-RELATED-RELATED"/>
    <property type="match status" value="1"/>
</dbReference>
<proteinExistence type="predicted"/>
<dbReference type="InterPro" id="IPR000182">
    <property type="entry name" value="GNAT_dom"/>
</dbReference>
<evidence type="ECO:0000313" key="2">
    <source>
        <dbReference type="EMBL" id="SHI13606.1"/>
    </source>
</evidence>
<dbReference type="STRING" id="1121306.SAMN02745196_03120"/>
<dbReference type="PANTHER" id="PTHR43792:SF16">
    <property type="entry name" value="N-ACETYLTRANSFERASE DOMAIN-CONTAINING PROTEIN"/>
    <property type="match status" value="1"/>
</dbReference>
<dbReference type="CDD" id="cd04301">
    <property type="entry name" value="NAT_SF"/>
    <property type="match status" value="1"/>
</dbReference>
<reference evidence="2 3" key="1">
    <citation type="submission" date="2016-11" db="EMBL/GenBank/DDBJ databases">
        <authorList>
            <person name="Jaros S."/>
            <person name="Januszkiewicz K."/>
            <person name="Wedrychowicz H."/>
        </authorList>
    </citation>
    <scope>NUCLEOTIDE SEQUENCE [LARGE SCALE GENOMIC DNA]</scope>
    <source>
        <strain evidence="2 3">DSM 3089</strain>
    </source>
</reference>
<dbReference type="EMBL" id="FQXP01000024">
    <property type="protein sequence ID" value="SHI13606.1"/>
    <property type="molecule type" value="Genomic_DNA"/>
</dbReference>
<dbReference type="Gene3D" id="3.40.630.30">
    <property type="match status" value="1"/>
</dbReference>
<evidence type="ECO:0000313" key="3">
    <source>
        <dbReference type="Proteomes" id="UP000184526"/>
    </source>
</evidence>
<feature type="domain" description="N-acetyltransferase" evidence="1">
    <location>
        <begin position="1"/>
        <end position="107"/>
    </location>
</feature>
<dbReference type="SUPFAM" id="SSF55729">
    <property type="entry name" value="Acyl-CoA N-acyltransferases (Nat)"/>
    <property type="match status" value="1"/>
</dbReference>
<keyword evidence="3" id="KW-1185">Reference proteome</keyword>
<dbReference type="InterPro" id="IPR016181">
    <property type="entry name" value="Acyl_CoA_acyltransferase"/>
</dbReference>
<dbReference type="InterPro" id="IPR051531">
    <property type="entry name" value="N-acetyltransferase"/>
</dbReference>